<comment type="cofactor">
    <cofactor evidence="1">
        <name>[4Fe-4S] cluster</name>
        <dbReference type="ChEBI" id="CHEBI:49883"/>
    </cofactor>
</comment>
<dbReference type="EMBL" id="BMUT01000011">
    <property type="protein sequence ID" value="GGX97953.1"/>
    <property type="molecule type" value="Genomic_DNA"/>
</dbReference>
<dbReference type="InterPro" id="IPR006158">
    <property type="entry name" value="Cobalamin-bd"/>
</dbReference>
<dbReference type="SMART" id="SM00729">
    <property type="entry name" value="Elp3"/>
    <property type="match status" value="1"/>
</dbReference>
<accession>A0ABQ2YZY7</accession>
<protein>
    <submittedName>
        <fullName evidence="7">RiPP maturation radical SAM protein 1</fullName>
    </submittedName>
</protein>
<dbReference type="Pfam" id="PF04055">
    <property type="entry name" value="Radical_SAM"/>
    <property type="match status" value="1"/>
</dbReference>
<dbReference type="SFLD" id="SFLDG01082">
    <property type="entry name" value="B12-binding_domain_containing"/>
    <property type="match status" value="1"/>
</dbReference>
<dbReference type="PANTHER" id="PTHR43409">
    <property type="entry name" value="ANAEROBIC MAGNESIUM-PROTOPORPHYRIN IX MONOMETHYL ESTER CYCLASE-RELATED"/>
    <property type="match status" value="1"/>
</dbReference>
<keyword evidence="5" id="KW-0411">Iron-sulfur</keyword>
<dbReference type="InterPro" id="IPR023984">
    <property type="entry name" value="rSAM_ocin_1"/>
</dbReference>
<dbReference type="InterPro" id="IPR006638">
    <property type="entry name" value="Elp3/MiaA/NifB-like_rSAM"/>
</dbReference>
<dbReference type="RefSeq" id="WP_190024005.1">
    <property type="nucleotide sequence ID" value="NZ_BMUT01000011.1"/>
</dbReference>
<dbReference type="SUPFAM" id="SSF102114">
    <property type="entry name" value="Radical SAM enzymes"/>
    <property type="match status" value="1"/>
</dbReference>
<reference evidence="8" key="1">
    <citation type="journal article" date="2019" name="Int. J. Syst. Evol. Microbiol.">
        <title>The Global Catalogue of Microorganisms (GCM) 10K type strain sequencing project: providing services to taxonomists for standard genome sequencing and annotation.</title>
        <authorList>
            <consortium name="The Broad Institute Genomics Platform"/>
            <consortium name="The Broad Institute Genome Sequencing Center for Infectious Disease"/>
            <person name="Wu L."/>
            <person name="Ma J."/>
        </authorList>
    </citation>
    <scope>NUCLEOTIDE SEQUENCE [LARGE SCALE GENOMIC DNA]</scope>
    <source>
        <strain evidence="8">JCM 4586</strain>
    </source>
</reference>
<evidence type="ECO:0000313" key="8">
    <source>
        <dbReference type="Proteomes" id="UP000659223"/>
    </source>
</evidence>
<evidence type="ECO:0000256" key="2">
    <source>
        <dbReference type="ARBA" id="ARBA00022691"/>
    </source>
</evidence>
<keyword evidence="4" id="KW-0408">Iron</keyword>
<evidence type="ECO:0000256" key="1">
    <source>
        <dbReference type="ARBA" id="ARBA00001966"/>
    </source>
</evidence>
<evidence type="ECO:0000256" key="3">
    <source>
        <dbReference type="ARBA" id="ARBA00022723"/>
    </source>
</evidence>
<dbReference type="Gene3D" id="3.40.50.280">
    <property type="entry name" value="Cobalamin-binding domain"/>
    <property type="match status" value="1"/>
</dbReference>
<keyword evidence="3" id="KW-0479">Metal-binding</keyword>
<proteinExistence type="predicted"/>
<sequence length="642" mass="71174">MRVLLVNMPWALVEVPSLALGILASATRARFPAAEVDVLHANLEYADWALEQGDFTLGDYEYFSLQTYEQGLGDWIFSSALYDDPGWHLDAYADRFRLTARRDRVARRLHAGAPRFTAQLARRIAAWRPDVVGFTSTFQQNTAALAVARHLKRDAPHVVTVFGGANCDGPQGVALHRNFPWVDVVVRGEGDEVFPRLLERLEPLLPAARGVTPGLAGAAGPAGLPGLCHRGADGTPVVEPAAAGPLPPGRIASPHYDDFFERFARSPIAASVAPKLVVEGSRGCWWGEKHHCTFCGLNGSLMEFRAKRPETFAEEVVRLAERHRVLDFWVVDNILAPSHLEAALPYFTEADYDLRMFVEIKSNMRLEGLRRLAAAGMVHVQPGIENLSSRVLSLMDKGVSGCLNVRMLRDAETAGLTVSWNYLHGFPGECAADYEPAMAQFPVLHHLQPARHAARLRVERFSPFFDRPELGFGKLRADPRYSLVYDLPEAELYDLAYLFETEEQGIDAELSARLKAELRVWQRAHRTSRLTRRDLGSSIAFVSSRPAFAWTAYELTDPVEIAAFRLLDNPRTPAGLARRLGVAAARLEGMLERWRAMGLLFGDDGQLVHVVPEATNAELRRLPVRKPGDTALLSTEPEGTDA</sequence>
<dbReference type="Pfam" id="PF02310">
    <property type="entry name" value="B12-binding"/>
    <property type="match status" value="1"/>
</dbReference>
<feature type="domain" description="B12-binding" evidence="6">
    <location>
        <begin position="72"/>
        <end position="208"/>
    </location>
</feature>
<comment type="caution">
    <text evidence="7">The sequence shown here is derived from an EMBL/GenBank/DDBJ whole genome shotgun (WGS) entry which is preliminary data.</text>
</comment>
<keyword evidence="2" id="KW-0949">S-adenosyl-L-methionine</keyword>
<organism evidence="7 8">
    <name type="scientific">Streptomyces hiroshimensis</name>
    <dbReference type="NCBI Taxonomy" id="66424"/>
    <lineage>
        <taxon>Bacteria</taxon>
        <taxon>Bacillati</taxon>
        <taxon>Actinomycetota</taxon>
        <taxon>Actinomycetes</taxon>
        <taxon>Kitasatosporales</taxon>
        <taxon>Streptomycetaceae</taxon>
        <taxon>Streptomyces</taxon>
    </lineage>
</organism>
<gene>
    <name evidence="7" type="ORF">GCM10010324_50310</name>
</gene>
<dbReference type="SFLD" id="SFLDF00324">
    <property type="entry name" value="bacteriocin_maturation"/>
    <property type="match status" value="1"/>
</dbReference>
<name>A0ABQ2YZY7_9ACTN</name>
<evidence type="ECO:0000259" key="6">
    <source>
        <dbReference type="PROSITE" id="PS51332"/>
    </source>
</evidence>
<dbReference type="InterPro" id="IPR007197">
    <property type="entry name" value="rSAM"/>
</dbReference>
<evidence type="ECO:0000256" key="4">
    <source>
        <dbReference type="ARBA" id="ARBA00023004"/>
    </source>
</evidence>
<dbReference type="PROSITE" id="PS51332">
    <property type="entry name" value="B12_BINDING"/>
    <property type="match status" value="1"/>
</dbReference>
<evidence type="ECO:0000256" key="5">
    <source>
        <dbReference type="ARBA" id="ARBA00023014"/>
    </source>
</evidence>
<dbReference type="NCBIfam" id="TIGR03975">
    <property type="entry name" value="rSAM_ocin_1"/>
    <property type="match status" value="1"/>
</dbReference>
<dbReference type="PANTHER" id="PTHR43409:SF7">
    <property type="entry name" value="BLL1977 PROTEIN"/>
    <property type="match status" value="1"/>
</dbReference>
<evidence type="ECO:0000313" key="7">
    <source>
        <dbReference type="EMBL" id="GGX97953.1"/>
    </source>
</evidence>
<dbReference type="InterPro" id="IPR058240">
    <property type="entry name" value="rSAM_sf"/>
</dbReference>
<dbReference type="Proteomes" id="UP000659223">
    <property type="component" value="Unassembled WGS sequence"/>
</dbReference>
<keyword evidence="8" id="KW-1185">Reference proteome</keyword>
<dbReference type="InterPro" id="IPR051198">
    <property type="entry name" value="BchE-like"/>
</dbReference>
<dbReference type="SFLD" id="SFLDS00029">
    <property type="entry name" value="Radical_SAM"/>
    <property type="match status" value="1"/>
</dbReference>